<sequence>MTSRDPGNDGPNRLDRVRDTLGEWKPRIVRGLLALVALLGVAAELIDPLGDMLKGQQLLGGSFAALMALILFDAISESEPREISGVHVFADRSELHAEFRKAFNARLVRVDFSGFTMQTLLDALREPLERMADHEVRTVELKLCVIIAHLNLPMGLPGGLVPAGPQGGAQGGTFHFRDSPENRRRMRVDFTEHNWRALKELLNRVHQRNPRIAISCEIRESPQLPERKLYILNQECVFSTPYGIEPRTVTGHGGSYEILDTEGFGPLYGRARYIGWDLRSKSRSTRDIAEHHMECHRNLWDKLGNIKPEHPVIVDPVWASPDRRAAS</sequence>
<evidence type="ECO:0000313" key="2">
    <source>
        <dbReference type="Proteomes" id="UP000015423"/>
    </source>
</evidence>
<dbReference type="PATRIC" id="fig|1214242.5.peg.3669"/>
<protein>
    <submittedName>
        <fullName evidence="1">GntR family transcriptional regulator</fullName>
    </submittedName>
</protein>
<dbReference type="EMBL" id="CP006259">
    <property type="protein sequence ID" value="AGS70397.1"/>
    <property type="molecule type" value="Genomic_DNA"/>
</dbReference>
<name>S5VIR1_STRC3</name>
<gene>
    <name evidence="1" type="ORF">B446_17905</name>
</gene>
<dbReference type="RefSeq" id="WP_020940862.1">
    <property type="nucleotide sequence ID" value="NC_021985.1"/>
</dbReference>
<proteinExistence type="predicted"/>
<accession>S5VIR1</accession>
<reference evidence="2" key="1">
    <citation type="submission" date="2012-10" db="EMBL/GenBank/DDBJ databases">
        <title>The complete genome sequence of Streptomyces collinus Tu 365.</title>
        <authorList>
            <person name="Ruckert C."/>
            <person name="Szczepanowski R."/>
            <person name="Goesmann A."/>
            <person name="Pross E.K."/>
            <person name="Musiol E.M."/>
            <person name="Blin K."/>
            <person name="Wohlleben W."/>
            <person name="Puhler A."/>
            <person name="Weber T."/>
            <person name="Kalinowski J."/>
        </authorList>
    </citation>
    <scope>NUCLEOTIDE SEQUENCE [LARGE SCALE GENOMIC DNA]</scope>
    <source>
        <strain evidence="2">DSM 40733 / Tue 365</strain>
    </source>
</reference>
<dbReference type="AlphaFoldDB" id="S5VIR1"/>
<reference evidence="1 2" key="2">
    <citation type="journal article" date="2013" name="J. Biotechnol.">
        <title>Complete genome sequence of the kirromycin producer Streptomyces collinus Tu 365 consisting of a linear chromosome and two linear plasmids.</title>
        <authorList>
            <person name="Ruckert C."/>
            <person name="Szczepanowski R."/>
            <person name="Albersmeier A."/>
            <person name="Goesmann A."/>
            <person name="Iftime D."/>
            <person name="Musiol E.M."/>
            <person name="Blin K."/>
            <person name="Wohlleben W."/>
            <person name="Puhler A."/>
            <person name="Kalinowski J."/>
            <person name="Weber T."/>
        </authorList>
    </citation>
    <scope>NUCLEOTIDE SEQUENCE [LARGE SCALE GENOMIC DNA]</scope>
    <source>
        <strain evidence="2">DSM 40733 / Tue 365</strain>
    </source>
</reference>
<evidence type="ECO:0000313" key="1">
    <source>
        <dbReference type="EMBL" id="AGS70397.1"/>
    </source>
</evidence>
<dbReference type="HOGENOM" id="CLU_849709_0_0_11"/>
<dbReference type="Proteomes" id="UP000015423">
    <property type="component" value="Chromosome"/>
</dbReference>
<dbReference type="eggNOG" id="COG2188">
    <property type="taxonomic scope" value="Bacteria"/>
</dbReference>
<dbReference type="KEGG" id="sci:B446_17905"/>
<keyword evidence="2" id="KW-1185">Reference proteome</keyword>
<organism evidence="1 2">
    <name type="scientific">Streptomyces collinus (strain DSM 40733 / Tue 365)</name>
    <dbReference type="NCBI Taxonomy" id="1214242"/>
    <lineage>
        <taxon>Bacteria</taxon>
        <taxon>Bacillati</taxon>
        <taxon>Actinomycetota</taxon>
        <taxon>Actinomycetes</taxon>
        <taxon>Kitasatosporales</taxon>
        <taxon>Streptomycetaceae</taxon>
        <taxon>Streptomyces</taxon>
    </lineage>
</organism>